<evidence type="ECO:0000256" key="1">
    <source>
        <dbReference type="SAM" id="Phobius"/>
    </source>
</evidence>
<organism evidence="2 3">
    <name type="scientific">Candidatus Sungiibacteriota bacterium</name>
    <dbReference type="NCBI Taxonomy" id="2750080"/>
    <lineage>
        <taxon>Bacteria</taxon>
        <taxon>Candidatus Sungiibacteriota</taxon>
    </lineage>
</organism>
<name>A0A932QYC2_9BACT</name>
<dbReference type="InterPro" id="IPR021454">
    <property type="entry name" value="DUF3105"/>
</dbReference>
<evidence type="ECO:0000313" key="3">
    <source>
        <dbReference type="Proteomes" id="UP000753196"/>
    </source>
</evidence>
<proteinExistence type="predicted"/>
<dbReference type="AlphaFoldDB" id="A0A932QYC2"/>
<keyword evidence="1" id="KW-0472">Membrane</keyword>
<comment type="caution">
    <text evidence="2">The sequence shown here is derived from an EMBL/GenBank/DDBJ whole genome shotgun (WGS) entry which is preliminary data.</text>
</comment>
<dbReference type="Pfam" id="PF11303">
    <property type="entry name" value="DUF3105"/>
    <property type="match status" value="1"/>
</dbReference>
<sequence>MSEQDKKEIRFSDAVRRRRNKKIFWGVVVLIAAAGLADGVVQYAKDYNKNLPGQSYPVQGQEHVALDYAFSYNSNPPTSGPHFSQPANWGVYDYEVHDKLFIHNLEHGGVWISYRPNIPASVIGDLKSIVNELGGSKLVMASRSANDNDIAVAAWTRLLKFNLVGGRLSEDQKNQIRAFYRAFKNRGPEFVPDSMPGVDPKSFR</sequence>
<protein>
    <submittedName>
        <fullName evidence="2">DUF3105 domain-containing protein</fullName>
    </submittedName>
</protein>
<keyword evidence="1" id="KW-0812">Transmembrane</keyword>
<evidence type="ECO:0000313" key="2">
    <source>
        <dbReference type="EMBL" id="MBI3631052.1"/>
    </source>
</evidence>
<feature type="transmembrane region" description="Helical" evidence="1">
    <location>
        <begin position="23"/>
        <end position="44"/>
    </location>
</feature>
<gene>
    <name evidence="2" type="ORF">HY221_01830</name>
</gene>
<reference evidence="2" key="1">
    <citation type="submission" date="2020-07" db="EMBL/GenBank/DDBJ databases">
        <title>Huge and variable diversity of episymbiotic CPR bacteria and DPANN archaea in groundwater ecosystems.</title>
        <authorList>
            <person name="He C.Y."/>
            <person name="Keren R."/>
            <person name="Whittaker M."/>
            <person name="Farag I.F."/>
            <person name="Doudna J."/>
            <person name="Cate J.H.D."/>
            <person name="Banfield J.F."/>
        </authorList>
    </citation>
    <scope>NUCLEOTIDE SEQUENCE</scope>
    <source>
        <strain evidence="2">NC_groundwater_973_Pr1_S-0.2um_54_13</strain>
    </source>
</reference>
<dbReference type="EMBL" id="JACQCR010000042">
    <property type="protein sequence ID" value="MBI3631052.1"/>
    <property type="molecule type" value="Genomic_DNA"/>
</dbReference>
<accession>A0A932QYC2</accession>
<keyword evidence="1" id="KW-1133">Transmembrane helix</keyword>
<dbReference type="Proteomes" id="UP000753196">
    <property type="component" value="Unassembled WGS sequence"/>
</dbReference>